<dbReference type="GO" id="GO:0006382">
    <property type="term" value="P:adenosine to inosine editing"/>
    <property type="evidence" value="ECO:0007669"/>
    <property type="project" value="TreeGrafter"/>
</dbReference>
<dbReference type="InterPro" id="IPR002466">
    <property type="entry name" value="A_deamin"/>
</dbReference>
<organism evidence="2 3">
    <name type="scientific">Python bivittatus</name>
    <name type="common">Burmese python</name>
    <name type="synonym">Python molurus bivittatus</name>
    <dbReference type="NCBI Taxonomy" id="176946"/>
    <lineage>
        <taxon>Eukaryota</taxon>
        <taxon>Metazoa</taxon>
        <taxon>Chordata</taxon>
        <taxon>Craniata</taxon>
        <taxon>Vertebrata</taxon>
        <taxon>Euteleostomi</taxon>
        <taxon>Lepidosauria</taxon>
        <taxon>Squamata</taxon>
        <taxon>Bifurcata</taxon>
        <taxon>Unidentata</taxon>
        <taxon>Episquamata</taxon>
        <taxon>Toxicofera</taxon>
        <taxon>Serpentes</taxon>
        <taxon>Henophidia</taxon>
        <taxon>Pythonidae</taxon>
        <taxon>Python</taxon>
    </lineage>
</organism>
<dbReference type="KEGG" id="pbi:112540967"/>
<dbReference type="GO" id="GO:0008251">
    <property type="term" value="F:tRNA-specific adenosine deaminase activity"/>
    <property type="evidence" value="ECO:0007669"/>
    <property type="project" value="TreeGrafter"/>
</dbReference>
<dbReference type="GO" id="GO:0003725">
    <property type="term" value="F:double-stranded RNA binding"/>
    <property type="evidence" value="ECO:0007669"/>
    <property type="project" value="TreeGrafter"/>
</dbReference>
<proteinExistence type="predicted"/>
<dbReference type="Proteomes" id="UP000695026">
    <property type="component" value="Unplaced"/>
</dbReference>
<dbReference type="AlphaFoldDB" id="A0A9F5IH20"/>
<accession>A0A9F5IH20</accession>
<dbReference type="SMART" id="SM00552">
    <property type="entry name" value="ADEAMc"/>
    <property type="match status" value="1"/>
</dbReference>
<dbReference type="Pfam" id="PF02137">
    <property type="entry name" value="A_deamin"/>
    <property type="match status" value="1"/>
</dbReference>
<protein>
    <submittedName>
        <fullName evidence="3">Adenosine deaminase domain-containing protein 2</fullName>
    </submittedName>
</protein>
<dbReference type="GO" id="GO:0006396">
    <property type="term" value="P:RNA processing"/>
    <property type="evidence" value="ECO:0007669"/>
    <property type="project" value="InterPro"/>
</dbReference>
<dbReference type="GO" id="GO:0005730">
    <property type="term" value="C:nucleolus"/>
    <property type="evidence" value="ECO:0007669"/>
    <property type="project" value="TreeGrafter"/>
</dbReference>
<name>A0A9F5IH20_PYTBI</name>
<dbReference type="GO" id="GO:0003726">
    <property type="term" value="F:double-stranded RNA adenosine deaminase activity"/>
    <property type="evidence" value="ECO:0007669"/>
    <property type="project" value="TreeGrafter"/>
</dbReference>
<evidence type="ECO:0000313" key="2">
    <source>
        <dbReference type="Proteomes" id="UP000695026"/>
    </source>
</evidence>
<keyword evidence="2" id="KW-1185">Reference proteome</keyword>
<feature type="domain" description="A to I editase" evidence="1">
    <location>
        <begin position="103"/>
        <end position="414"/>
    </location>
</feature>
<dbReference type="GO" id="GO:0005737">
    <property type="term" value="C:cytoplasm"/>
    <property type="evidence" value="ECO:0007669"/>
    <property type="project" value="TreeGrafter"/>
</dbReference>
<dbReference type="GeneID" id="112540967"/>
<dbReference type="OrthoDB" id="10268011at2759"/>
<dbReference type="RefSeq" id="XP_025024174.1">
    <property type="nucleotide sequence ID" value="XM_025168406.1"/>
</dbReference>
<reference evidence="3" key="1">
    <citation type="submission" date="2025-08" db="UniProtKB">
        <authorList>
            <consortium name="RefSeq"/>
        </authorList>
    </citation>
    <scope>IDENTIFICATION</scope>
    <source>
        <tissue evidence="3">Liver</tissue>
    </source>
</reference>
<dbReference type="PROSITE" id="PS50141">
    <property type="entry name" value="A_DEAMIN_EDITASE"/>
    <property type="match status" value="1"/>
</dbReference>
<evidence type="ECO:0000313" key="3">
    <source>
        <dbReference type="RefSeq" id="XP_025024174.1"/>
    </source>
</evidence>
<dbReference type="PANTHER" id="PTHR10910">
    <property type="entry name" value="EUKARYOTE SPECIFIC DSRNA BINDING PROTEIN"/>
    <property type="match status" value="1"/>
</dbReference>
<sequence>MALRSSKCVVSAAAPFPPSASFKKLLLDGWDRPTQGAGEKQEEKKKPLLHQERCAAITSDICEMLLGGELAYRGCLSSVAAFILEREVASSQSPYKETYELVSLGTGDVCYEGWMEFDGRKLHDLHGLVVARRALMRYLYKQLLMCCSQDPTAVEKCIFCWAEDGGHLRLKPNYYLHLYLSQTPSGAMENFQTTVLHSNPSVDLHVSVKGVLKPVSYCCPSALSTHVYCVSGSDKLTRWTVLGVQGALLSHFLHPVYITSIVLADPYQNHPVLHRIINERLQLGPEDGLPKPYCCKKIYLFEGPRVASLDTPPECHSMSLNWCGGDEMLELVKGAVGKAERDIVNPGGQFRPSRLCKAAMLKSFRKVAQEMKREDLMLLPTYHDAKVQATAYQSAKLQLYGQLSVQELSKWPQKQLVDGFCR</sequence>
<dbReference type="CTD" id="161931"/>
<dbReference type="OMA" id="WCLGDED"/>
<dbReference type="PANTHER" id="PTHR10910:SF106">
    <property type="entry name" value="ADENOSINE DEAMINASE DOMAIN-CONTAINING PROTEIN 2"/>
    <property type="match status" value="1"/>
</dbReference>
<gene>
    <name evidence="3" type="primary">ADAD2</name>
</gene>
<evidence type="ECO:0000259" key="1">
    <source>
        <dbReference type="PROSITE" id="PS50141"/>
    </source>
</evidence>